<evidence type="ECO:0000313" key="3">
    <source>
        <dbReference type="Proteomes" id="UP000219338"/>
    </source>
</evidence>
<dbReference type="OrthoDB" id="3068543at2759"/>
<evidence type="ECO:0000256" key="1">
    <source>
        <dbReference type="SAM" id="MobiDB-lite"/>
    </source>
</evidence>
<proteinExistence type="predicted"/>
<dbReference type="Proteomes" id="UP000219338">
    <property type="component" value="Unassembled WGS sequence"/>
</dbReference>
<evidence type="ECO:0008006" key="4">
    <source>
        <dbReference type="Google" id="ProtNLM"/>
    </source>
</evidence>
<feature type="compositionally biased region" description="Polar residues" evidence="1">
    <location>
        <begin position="1"/>
        <end position="25"/>
    </location>
</feature>
<protein>
    <recommendedName>
        <fullName evidence="4">DUF4939 domain-containing protein</fullName>
    </recommendedName>
</protein>
<dbReference type="EMBL" id="FUEG01000034">
    <property type="protein sequence ID" value="SJL16264.1"/>
    <property type="molecule type" value="Genomic_DNA"/>
</dbReference>
<reference evidence="3" key="1">
    <citation type="journal article" date="2017" name="Nat. Ecol. Evol.">
        <title>Genome expansion and lineage-specific genetic innovations in the forest pathogenic fungi Armillaria.</title>
        <authorList>
            <person name="Sipos G."/>
            <person name="Prasanna A.N."/>
            <person name="Walter M.C."/>
            <person name="O'Connor E."/>
            <person name="Balint B."/>
            <person name="Krizsan K."/>
            <person name="Kiss B."/>
            <person name="Hess J."/>
            <person name="Varga T."/>
            <person name="Slot J."/>
            <person name="Riley R."/>
            <person name="Boka B."/>
            <person name="Rigling D."/>
            <person name="Barry K."/>
            <person name="Lee J."/>
            <person name="Mihaltcheva S."/>
            <person name="LaButti K."/>
            <person name="Lipzen A."/>
            <person name="Waldron R."/>
            <person name="Moloney N.M."/>
            <person name="Sperisen C."/>
            <person name="Kredics L."/>
            <person name="Vagvoelgyi C."/>
            <person name="Patrignani A."/>
            <person name="Fitzpatrick D."/>
            <person name="Nagy I."/>
            <person name="Doyle S."/>
            <person name="Anderson J.B."/>
            <person name="Grigoriev I.V."/>
            <person name="Gueldener U."/>
            <person name="Muensterkoetter M."/>
            <person name="Nagy L.G."/>
        </authorList>
    </citation>
    <scope>NUCLEOTIDE SEQUENCE [LARGE SCALE GENOMIC DNA]</scope>
    <source>
        <strain evidence="3">C18/9</strain>
    </source>
</reference>
<accession>A0A284S5H4</accession>
<evidence type="ECO:0000313" key="2">
    <source>
        <dbReference type="EMBL" id="SJL16264.1"/>
    </source>
</evidence>
<keyword evidence="3" id="KW-1185">Reference proteome</keyword>
<sequence length="107" mass="11964">MRTPTSTISEERGNNLTTPTSQTGDGQCMNEPTAGEAPDEAPWLGVKPLMVKPPLSFKGKYDDVERFVGDCFTYFEVFSSYFQVPSARIVFAISHLEGTTKDWWIHA</sequence>
<name>A0A284S5H4_ARMOS</name>
<gene>
    <name evidence="2" type="ORF">ARMOST_19784</name>
</gene>
<organism evidence="2 3">
    <name type="scientific">Armillaria ostoyae</name>
    <name type="common">Armillaria root rot fungus</name>
    <dbReference type="NCBI Taxonomy" id="47428"/>
    <lineage>
        <taxon>Eukaryota</taxon>
        <taxon>Fungi</taxon>
        <taxon>Dikarya</taxon>
        <taxon>Basidiomycota</taxon>
        <taxon>Agaricomycotina</taxon>
        <taxon>Agaricomycetes</taxon>
        <taxon>Agaricomycetidae</taxon>
        <taxon>Agaricales</taxon>
        <taxon>Marasmiineae</taxon>
        <taxon>Physalacriaceae</taxon>
        <taxon>Armillaria</taxon>
    </lineage>
</organism>
<feature type="region of interest" description="Disordered" evidence="1">
    <location>
        <begin position="1"/>
        <end position="38"/>
    </location>
</feature>
<dbReference type="AlphaFoldDB" id="A0A284S5H4"/>